<dbReference type="OrthoDB" id="19653at2759"/>
<gene>
    <name evidence="4" type="ORF">AOQ84DRAFT_435547</name>
</gene>
<dbReference type="InterPro" id="IPR029058">
    <property type="entry name" value="AB_hydrolase_fold"/>
</dbReference>
<dbReference type="SUPFAM" id="SSF53474">
    <property type="entry name" value="alpha/beta-Hydrolases"/>
    <property type="match status" value="1"/>
</dbReference>
<reference evidence="4 5" key="1">
    <citation type="journal article" date="2016" name="Nat. Commun.">
        <title>Ectomycorrhizal ecology is imprinted in the genome of the dominant symbiotic fungus Cenococcum geophilum.</title>
        <authorList>
            <consortium name="DOE Joint Genome Institute"/>
            <person name="Peter M."/>
            <person name="Kohler A."/>
            <person name="Ohm R.A."/>
            <person name="Kuo A."/>
            <person name="Krutzmann J."/>
            <person name="Morin E."/>
            <person name="Arend M."/>
            <person name="Barry K.W."/>
            <person name="Binder M."/>
            <person name="Choi C."/>
            <person name="Clum A."/>
            <person name="Copeland A."/>
            <person name="Grisel N."/>
            <person name="Haridas S."/>
            <person name="Kipfer T."/>
            <person name="LaButti K."/>
            <person name="Lindquist E."/>
            <person name="Lipzen A."/>
            <person name="Maire R."/>
            <person name="Meier B."/>
            <person name="Mihaltcheva S."/>
            <person name="Molinier V."/>
            <person name="Murat C."/>
            <person name="Poggeler S."/>
            <person name="Quandt C.A."/>
            <person name="Sperisen C."/>
            <person name="Tritt A."/>
            <person name="Tisserant E."/>
            <person name="Crous P.W."/>
            <person name="Henrissat B."/>
            <person name="Nehls U."/>
            <person name="Egli S."/>
            <person name="Spatafora J.W."/>
            <person name="Grigoriev I.V."/>
            <person name="Martin F.M."/>
        </authorList>
    </citation>
    <scope>NUCLEOTIDE SEQUENCE [LARGE SCALE GENOMIC DNA]</scope>
    <source>
        <strain evidence="4 5">CBS 207.34</strain>
    </source>
</reference>
<dbReference type="InterPro" id="IPR001375">
    <property type="entry name" value="Peptidase_S9_cat"/>
</dbReference>
<dbReference type="AlphaFoldDB" id="A0A8E2FD30"/>
<dbReference type="Pfam" id="PF00326">
    <property type="entry name" value="Peptidase_S9"/>
    <property type="match status" value="1"/>
</dbReference>
<keyword evidence="5" id="KW-1185">Reference proteome</keyword>
<evidence type="ECO:0000313" key="5">
    <source>
        <dbReference type="Proteomes" id="UP000250140"/>
    </source>
</evidence>
<dbReference type="InterPro" id="IPR050300">
    <property type="entry name" value="GDXG_lipolytic_enzyme"/>
</dbReference>
<dbReference type="EMBL" id="KV748555">
    <property type="protein sequence ID" value="OCL14610.1"/>
    <property type="molecule type" value="Genomic_DNA"/>
</dbReference>
<feature type="domain" description="Peptidase S9 prolyl oligopeptidase catalytic" evidence="2">
    <location>
        <begin position="249"/>
        <end position="294"/>
    </location>
</feature>
<dbReference type="PANTHER" id="PTHR48081">
    <property type="entry name" value="AB HYDROLASE SUPERFAMILY PROTEIN C4A8.06C"/>
    <property type="match status" value="1"/>
</dbReference>
<organism evidence="4 5">
    <name type="scientific">Glonium stellatum</name>
    <dbReference type="NCBI Taxonomy" id="574774"/>
    <lineage>
        <taxon>Eukaryota</taxon>
        <taxon>Fungi</taxon>
        <taxon>Dikarya</taxon>
        <taxon>Ascomycota</taxon>
        <taxon>Pezizomycotina</taxon>
        <taxon>Dothideomycetes</taxon>
        <taxon>Pleosporomycetidae</taxon>
        <taxon>Gloniales</taxon>
        <taxon>Gloniaceae</taxon>
        <taxon>Glonium</taxon>
    </lineage>
</organism>
<dbReference type="Proteomes" id="UP000250140">
    <property type="component" value="Unassembled WGS sequence"/>
</dbReference>
<proteinExistence type="predicted"/>
<dbReference type="Gene3D" id="3.40.50.1820">
    <property type="entry name" value="alpha/beta hydrolase"/>
    <property type="match status" value="1"/>
</dbReference>
<dbReference type="PANTHER" id="PTHR48081:SF3">
    <property type="entry name" value="ALPHA_BETA HYDROLASE FOLD-3 DOMAIN-CONTAINING PROTEIN"/>
    <property type="match status" value="1"/>
</dbReference>
<evidence type="ECO:0000259" key="3">
    <source>
        <dbReference type="Pfam" id="PF07859"/>
    </source>
</evidence>
<dbReference type="GO" id="GO:0008236">
    <property type="term" value="F:serine-type peptidase activity"/>
    <property type="evidence" value="ECO:0007669"/>
    <property type="project" value="InterPro"/>
</dbReference>
<name>A0A8E2FD30_9PEZI</name>
<keyword evidence="1 4" id="KW-0378">Hydrolase</keyword>
<protein>
    <submittedName>
        <fullName evidence="4">Alpha/beta-hydrolase</fullName>
    </submittedName>
</protein>
<evidence type="ECO:0000256" key="1">
    <source>
        <dbReference type="ARBA" id="ARBA00022801"/>
    </source>
</evidence>
<dbReference type="GO" id="GO:0006508">
    <property type="term" value="P:proteolysis"/>
    <property type="evidence" value="ECO:0007669"/>
    <property type="project" value="InterPro"/>
</dbReference>
<evidence type="ECO:0000259" key="2">
    <source>
        <dbReference type="Pfam" id="PF00326"/>
    </source>
</evidence>
<dbReference type="Pfam" id="PF07859">
    <property type="entry name" value="Abhydrolase_3"/>
    <property type="match status" value="1"/>
</dbReference>
<evidence type="ECO:0000313" key="4">
    <source>
        <dbReference type="EMBL" id="OCL14610.1"/>
    </source>
</evidence>
<accession>A0A8E2FD30</accession>
<sequence>MAATSNLEVSTHVYKEVDGLSLTLDVFRPINTSASDAGPQVALIHYHGGFLVIGEKTTFPPSWLINACVRRGWIYITPAYRLLPEAQGVDVVADALDAAKWVTESLSTRLIVAGSSAGGLLALSVATQLTRPLAVLSVYGMLDLTSTRYIEQGTMLMGNPPIPDVRPILDQIEAAKKDAVLDGYPFPSHPPTDKRMLWIAVAHQEAIYPDLLTGHAGLAGMIRKGGIDAIPTNLRHLFPVAFALRGDLPPTAFLHGDDDNAIHVDQSIKVAEALNKLGVKVTCEIVPGKGHGFDVREIPATVDIESDTNTNLPMYKSLRSILAFLDGVVN</sequence>
<dbReference type="InterPro" id="IPR013094">
    <property type="entry name" value="AB_hydrolase_3"/>
</dbReference>
<feature type="domain" description="Alpha/beta hydrolase fold-3" evidence="3">
    <location>
        <begin position="43"/>
        <end position="147"/>
    </location>
</feature>